<name>A0A2W7MP91_9BACI</name>
<keyword evidence="1" id="KW-0472">Membrane</keyword>
<keyword evidence="1" id="KW-1133">Transmembrane helix</keyword>
<dbReference type="Pfam" id="PF14007">
    <property type="entry name" value="YtpI"/>
    <property type="match status" value="1"/>
</dbReference>
<evidence type="ECO:0000313" key="3">
    <source>
        <dbReference type="Proteomes" id="UP000248646"/>
    </source>
</evidence>
<organism evidence="2 3">
    <name type="scientific">Psychrobacillus insolitus</name>
    <dbReference type="NCBI Taxonomy" id="1461"/>
    <lineage>
        <taxon>Bacteria</taxon>
        <taxon>Bacillati</taxon>
        <taxon>Bacillota</taxon>
        <taxon>Bacilli</taxon>
        <taxon>Bacillales</taxon>
        <taxon>Bacillaceae</taxon>
        <taxon>Psychrobacillus</taxon>
    </lineage>
</organism>
<feature type="transmembrane region" description="Helical" evidence="1">
    <location>
        <begin position="41"/>
        <end position="58"/>
    </location>
</feature>
<feature type="transmembrane region" description="Helical" evidence="1">
    <location>
        <begin position="6"/>
        <end position="21"/>
    </location>
</feature>
<dbReference type="InterPro" id="IPR025618">
    <property type="entry name" value="YtpI"/>
</dbReference>
<dbReference type="Proteomes" id="UP000248646">
    <property type="component" value="Unassembled WGS sequence"/>
</dbReference>
<dbReference type="OrthoDB" id="2453019at2"/>
<sequence length="102" mass="12148">MILNGIFILGIVVSFVWYFYFKTKQFRTTFPIRKKWFSSKASVCLGAFIFFFGLNFLIVYPSSVTYVISGLFILLGAYFMYHNFKAYKHYSQFVQEELRINQ</sequence>
<accession>A0A2W7MP91</accession>
<keyword evidence="1" id="KW-0812">Transmembrane</keyword>
<dbReference type="EMBL" id="QKZI01000001">
    <property type="protein sequence ID" value="PZX06964.1"/>
    <property type="molecule type" value="Genomic_DNA"/>
</dbReference>
<feature type="transmembrane region" description="Helical" evidence="1">
    <location>
        <begin position="64"/>
        <end position="81"/>
    </location>
</feature>
<protein>
    <submittedName>
        <fullName evidence="2">YtpI-like protein</fullName>
    </submittedName>
</protein>
<gene>
    <name evidence="2" type="ORF">C7437_10165</name>
</gene>
<reference evidence="2 3" key="1">
    <citation type="submission" date="2018-06" db="EMBL/GenBank/DDBJ databases">
        <title>Genomic Encyclopedia of Type Strains, Phase IV (KMG-IV): sequencing the most valuable type-strain genomes for metagenomic binning, comparative biology and taxonomic classification.</title>
        <authorList>
            <person name="Goeker M."/>
        </authorList>
    </citation>
    <scope>NUCLEOTIDE SEQUENCE [LARGE SCALE GENOMIC DNA]</scope>
    <source>
        <strain evidence="2 3">DSM 5</strain>
    </source>
</reference>
<keyword evidence="3" id="KW-1185">Reference proteome</keyword>
<proteinExistence type="predicted"/>
<evidence type="ECO:0000313" key="2">
    <source>
        <dbReference type="EMBL" id="PZX06964.1"/>
    </source>
</evidence>
<comment type="caution">
    <text evidence="2">The sequence shown here is derived from an EMBL/GenBank/DDBJ whole genome shotgun (WGS) entry which is preliminary data.</text>
</comment>
<dbReference type="AlphaFoldDB" id="A0A2W7MP91"/>
<evidence type="ECO:0000256" key="1">
    <source>
        <dbReference type="SAM" id="Phobius"/>
    </source>
</evidence>
<dbReference type="RefSeq" id="WP_111437663.1">
    <property type="nucleotide sequence ID" value="NZ_QKZI01000001.1"/>
</dbReference>